<keyword evidence="2" id="KW-1185">Reference proteome</keyword>
<evidence type="ECO:0000313" key="1">
    <source>
        <dbReference type="EMBL" id="KAK3238837.1"/>
    </source>
</evidence>
<dbReference type="EMBL" id="LGRX02034093">
    <property type="protein sequence ID" value="KAK3238837.1"/>
    <property type="molecule type" value="Genomic_DNA"/>
</dbReference>
<organism evidence="1 2">
    <name type="scientific">Cymbomonas tetramitiformis</name>
    <dbReference type="NCBI Taxonomy" id="36881"/>
    <lineage>
        <taxon>Eukaryota</taxon>
        <taxon>Viridiplantae</taxon>
        <taxon>Chlorophyta</taxon>
        <taxon>Pyramimonadophyceae</taxon>
        <taxon>Pyramimonadales</taxon>
        <taxon>Pyramimonadaceae</taxon>
        <taxon>Cymbomonas</taxon>
    </lineage>
</organism>
<evidence type="ECO:0000313" key="2">
    <source>
        <dbReference type="Proteomes" id="UP001190700"/>
    </source>
</evidence>
<name>A0AAE0ESW9_9CHLO</name>
<gene>
    <name evidence="1" type="ORF">CYMTET_51193</name>
</gene>
<proteinExistence type="predicted"/>
<protein>
    <submittedName>
        <fullName evidence="1">Uncharacterized protein</fullName>
    </submittedName>
</protein>
<sequence length="276" mass="30008">MTDEQKGLVSANVADQQPDMNKQFAALAKEIKDKLAQDMDDIKSRHTQGHVHVSLGSTKKMQGFTPMTPEEHQEGNPLKSARSADHLEKEMTLLSALLTSAFRALTQVAAVLHQVGRLNSKKSSKVLAAIDEINTTASLALDVGGAQEYCLDEGDDLPELTDGDEIAGHYLRKPGESKPEAEAAFCDDKRYTRSSLAELIPNCTSALLPCWFGVVSSRSGCQDGVAGTISMEGYEKLKKVTGQALDGEQKQRMNQVQPLCKLRNDSLEQGTGLDLY</sequence>
<reference evidence="1 2" key="1">
    <citation type="journal article" date="2015" name="Genome Biol. Evol.">
        <title>Comparative Genomics of a Bacterivorous Green Alga Reveals Evolutionary Causalities and Consequences of Phago-Mixotrophic Mode of Nutrition.</title>
        <authorList>
            <person name="Burns J.A."/>
            <person name="Paasch A."/>
            <person name="Narechania A."/>
            <person name="Kim E."/>
        </authorList>
    </citation>
    <scope>NUCLEOTIDE SEQUENCE [LARGE SCALE GENOMIC DNA]</scope>
    <source>
        <strain evidence="1 2">PLY_AMNH</strain>
    </source>
</reference>
<dbReference type="Proteomes" id="UP001190700">
    <property type="component" value="Unassembled WGS sequence"/>
</dbReference>
<comment type="caution">
    <text evidence="1">The sequence shown here is derived from an EMBL/GenBank/DDBJ whole genome shotgun (WGS) entry which is preliminary data.</text>
</comment>
<dbReference type="AlphaFoldDB" id="A0AAE0ESW9"/>
<accession>A0AAE0ESW9</accession>